<feature type="transmembrane region" description="Helical" evidence="1">
    <location>
        <begin position="31"/>
        <end position="51"/>
    </location>
</feature>
<evidence type="ECO:0000313" key="3">
    <source>
        <dbReference type="EMBL" id="BBK21386.1"/>
    </source>
</evidence>
<accession>A0A6N4TDZ9</accession>
<proteinExistence type="predicted"/>
<reference evidence="4" key="1">
    <citation type="submission" date="2019-05" db="EMBL/GenBank/DDBJ databases">
        <title>Complete genome sequencing of Absiella argi strain JCM 30884.</title>
        <authorList>
            <person name="Sakamoto M."/>
            <person name="Murakami T."/>
            <person name="Mori H."/>
        </authorList>
    </citation>
    <scope>NUCLEOTIDE SEQUENCE [LARGE SCALE GENOMIC DNA]</scope>
    <source>
        <strain evidence="4">JCM 30884</strain>
    </source>
</reference>
<keyword evidence="4" id="KW-1185">Reference proteome</keyword>
<dbReference type="Pfam" id="PF01551">
    <property type="entry name" value="Peptidase_M23"/>
    <property type="match status" value="1"/>
</dbReference>
<dbReference type="RefSeq" id="WP_115714601.1">
    <property type="nucleotide sequence ID" value="NZ_AP019695.1"/>
</dbReference>
<protein>
    <recommendedName>
        <fullName evidence="2">M23ase beta-sheet core domain-containing protein</fullName>
    </recommendedName>
</protein>
<keyword evidence="1" id="KW-0812">Transmembrane</keyword>
<keyword evidence="1" id="KW-1133">Transmembrane helix</keyword>
<organism evidence="3 4">
    <name type="scientific">Amedibacterium intestinale</name>
    <dbReference type="NCBI Taxonomy" id="2583452"/>
    <lineage>
        <taxon>Bacteria</taxon>
        <taxon>Bacillati</taxon>
        <taxon>Bacillota</taxon>
        <taxon>Erysipelotrichia</taxon>
        <taxon>Erysipelotrichales</taxon>
        <taxon>Erysipelotrichaceae</taxon>
        <taxon>Amedibacterium</taxon>
    </lineage>
</organism>
<dbReference type="Proteomes" id="UP000464754">
    <property type="component" value="Chromosome"/>
</dbReference>
<sequence>MDELRDVRKRISKRRGGYGEEKHRPVFFFRFFYHVIMAAMCICVLVLGLLVSNKLDLLDLPVLEKTLQLDDLSKWIPFEKWFSLKEEAVSTTPVYTPLEENQYTNGTNIAYNVYHGVVLHVQTNKDNKQSVSIKQDNGVVATYGNLDEVKVKKGERILKEKILGTYTSYVTIDFLKDQKLIAYDEALKEN</sequence>
<dbReference type="Gene3D" id="2.70.70.10">
    <property type="entry name" value="Glucose Permease (Domain IIA)"/>
    <property type="match status" value="1"/>
</dbReference>
<name>A0A6N4TDZ9_9FIRM</name>
<dbReference type="InterPro" id="IPR011055">
    <property type="entry name" value="Dup_hybrid_motif"/>
</dbReference>
<evidence type="ECO:0000313" key="4">
    <source>
        <dbReference type="Proteomes" id="UP000464754"/>
    </source>
</evidence>
<dbReference type="InterPro" id="IPR016047">
    <property type="entry name" value="M23ase_b-sheet_dom"/>
</dbReference>
<evidence type="ECO:0000259" key="2">
    <source>
        <dbReference type="Pfam" id="PF01551"/>
    </source>
</evidence>
<feature type="domain" description="M23ase beta-sheet core" evidence="2">
    <location>
        <begin position="111"/>
        <end position="167"/>
    </location>
</feature>
<dbReference type="KEGG" id="aarg:Aargi30884_02890"/>
<dbReference type="EMBL" id="AP019695">
    <property type="protein sequence ID" value="BBK21386.1"/>
    <property type="molecule type" value="Genomic_DNA"/>
</dbReference>
<keyword evidence="1" id="KW-0472">Membrane</keyword>
<dbReference type="CDD" id="cd12797">
    <property type="entry name" value="M23_peptidase"/>
    <property type="match status" value="1"/>
</dbReference>
<dbReference type="AlphaFoldDB" id="A0A6N4TDZ9"/>
<evidence type="ECO:0000256" key="1">
    <source>
        <dbReference type="SAM" id="Phobius"/>
    </source>
</evidence>
<dbReference type="SUPFAM" id="SSF51261">
    <property type="entry name" value="Duplicated hybrid motif"/>
    <property type="match status" value="1"/>
</dbReference>
<gene>
    <name evidence="3" type="ORF">Aargi30884_02890</name>
</gene>